<sequence length="270" mass="30966">MYKKPMSKDSPHRQFIVDMLEFIVPIKGIDKQSEADVTNQLRCLEGLKMTLKDPTTSAEELRSFLRSCKRFSGSHTRTRIAAAFDDILETYVISNKVEYILTDNASNMKSTFKVNFPTEDDDDNVDDDALSVIQSHVLDDESIWETLDGAEDEIRDVLDNNCKKKLGFTFALISVYKFLWENDQSVSDEAVNSQTTAKRPHLNAYPEADQQNEVEEFGNELAAPASHWQASPGPTDFMDSFRKPLQPFDRKTICRKYPRPDMLRWPILQP</sequence>
<comment type="caution">
    <text evidence="1">The sequence shown here is derived from an EMBL/GenBank/DDBJ whole genome shotgun (WGS) entry which is preliminary data.</text>
</comment>
<name>A0A6S7HQ66_PARCT</name>
<dbReference type="Proteomes" id="UP001152795">
    <property type="component" value="Unassembled WGS sequence"/>
</dbReference>
<protein>
    <submittedName>
        <fullName evidence="1">Uncharacterized protein</fullName>
    </submittedName>
</protein>
<accession>A0A6S7HQ66</accession>
<dbReference type="OrthoDB" id="10057873at2759"/>
<dbReference type="EMBL" id="CACRXK020005184">
    <property type="protein sequence ID" value="CAB4005390.1"/>
    <property type="molecule type" value="Genomic_DNA"/>
</dbReference>
<proteinExistence type="predicted"/>
<organism evidence="1 2">
    <name type="scientific">Paramuricea clavata</name>
    <name type="common">Red gorgonian</name>
    <name type="synonym">Violescent sea-whip</name>
    <dbReference type="NCBI Taxonomy" id="317549"/>
    <lineage>
        <taxon>Eukaryota</taxon>
        <taxon>Metazoa</taxon>
        <taxon>Cnidaria</taxon>
        <taxon>Anthozoa</taxon>
        <taxon>Octocorallia</taxon>
        <taxon>Malacalcyonacea</taxon>
        <taxon>Plexauridae</taxon>
        <taxon>Paramuricea</taxon>
    </lineage>
</organism>
<keyword evidence="2" id="KW-1185">Reference proteome</keyword>
<evidence type="ECO:0000313" key="2">
    <source>
        <dbReference type="Proteomes" id="UP001152795"/>
    </source>
</evidence>
<dbReference type="AlphaFoldDB" id="A0A6S7HQ66"/>
<reference evidence="1" key="1">
    <citation type="submission" date="2020-04" db="EMBL/GenBank/DDBJ databases">
        <authorList>
            <person name="Alioto T."/>
            <person name="Alioto T."/>
            <person name="Gomez Garrido J."/>
        </authorList>
    </citation>
    <scope>NUCLEOTIDE SEQUENCE</scope>
    <source>
        <strain evidence="1">A484AB</strain>
    </source>
</reference>
<evidence type="ECO:0000313" key="1">
    <source>
        <dbReference type="EMBL" id="CAB4005390.1"/>
    </source>
</evidence>
<gene>
    <name evidence="1" type="ORF">PACLA_8A013756</name>
</gene>